<feature type="domain" description="C2" evidence="4">
    <location>
        <begin position="399"/>
        <end position="514"/>
    </location>
</feature>
<reference evidence="6 7" key="1">
    <citation type="journal article" date="2018" name="J. Invertebr. Pathol.">
        <title>New genotyping method for the causative agent of crayfish plague (Aphanomyces astaci) based on whole genome data.</title>
        <authorList>
            <person name="Minardi D."/>
            <person name="Studholme D.J."/>
            <person name="van der Giezen M."/>
            <person name="Pretto T."/>
            <person name="Oidtmann B."/>
        </authorList>
    </citation>
    <scope>NUCLEOTIDE SEQUENCE [LARGE SCALE GENOMIC DNA]</scope>
    <source>
        <strain evidence="6 7">KB13</strain>
    </source>
</reference>
<dbReference type="InterPro" id="IPR011993">
    <property type="entry name" value="PH-like_dom_sf"/>
</dbReference>
<feature type="compositionally biased region" description="Low complexity" evidence="2">
    <location>
        <begin position="1325"/>
        <end position="1334"/>
    </location>
</feature>
<feature type="coiled-coil region" evidence="1">
    <location>
        <begin position="596"/>
        <end position="680"/>
    </location>
</feature>
<dbReference type="InterPro" id="IPR037370">
    <property type="entry name" value="Pleckstrin"/>
</dbReference>
<dbReference type="Gene3D" id="2.30.42.10">
    <property type="match status" value="2"/>
</dbReference>
<dbReference type="Pfam" id="PF00168">
    <property type="entry name" value="C2"/>
    <property type="match status" value="1"/>
</dbReference>
<protein>
    <recommendedName>
        <fullName evidence="8">C2 domain-containing protein</fullName>
    </recommendedName>
</protein>
<dbReference type="Proteomes" id="UP000275652">
    <property type="component" value="Unassembled WGS sequence"/>
</dbReference>
<feature type="region of interest" description="Disordered" evidence="2">
    <location>
        <begin position="1314"/>
        <end position="1457"/>
    </location>
</feature>
<evidence type="ECO:0000313" key="7">
    <source>
        <dbReference type="Proteomes" id="UP000275652"/>
    </source>
</evidence>
<feature type="compositionally biased region" description="Low complexity" evidence="2">
    <location>
        <begin position="1372"/>
        <end position="1390"/>
    </location>
</feature>
<evidence type="ECO:0000259" key="4">
    <source>
        <dbReference type="PROSITE" id="PS50004"/>
    </source>
</evidence>
<dbReference type="SMART" id="SM00233">
    <property type="entry name" value="PH"/>
    <property type="match status" value="1"/>
</dbReference>
<dbReference type="CDD" id="cd00030">
    <property type="entry name" value="C2"/>
    <property type="match status" value="1"/>
</dbReference>
<gene>
    <name evidence="6" type="ORF">DYB28_002169</name>
</gene>
<feature type="coiled-coil region" evidence="1">
    <location>
        <begin position="868"/>
        <end position="923"/>
    </location>
</feature>
<sequence>MGVEGEIVRISLPNDSKLGIAITPPKHGVTVRGLKIDKVQNELFVGRISHGDLLLEIGGVKLDGMKFADAVNLIKTMPRPLELTFEIIPPHLKKMATTREGGEEVIDKIPSYNVVLDGDKIGFQLDDGSRLGIDGTVVKAVRDQAEDAGIAVGDIVYKVNGTEVLFMSLKQVQKLIKATLPPRSLDFIPKANLEEVQRMNQELSAMEKQLRLPIPKHEVQEKSITEIIKEHRATKIKEGPMYKQGRVVKNWKLRHVVLRVTKLEYFKDARDKIPQGIVDFENCRCTVRSLPSAVKTPSTPGGHLLELAAGDRVLVMSCTTDNEKADWLEALRVAIDASKAVTRQESSLGYNQDPSLLRRDETTLHKTFKSIESSGGNFVKRRESIALNQHPCHPQGVNPPLTTQLSIQAGDASHSAVKIEVCAVANLTKAFFHVLNPYCEVTLGAETFKTPVVRDTLNPVWNEDNKVVFGVLDDDAVVEIRVFDERSFRGSELLSTLTIPLSSLPPMQKIEHTYPLILADRSAHASITMKLEFSYNNTSSSNMTSQGKTADTLPPPPTTTPPVQGKNAFPDVNLAGLTQDEIDQLNEMSDVADAEADDASRIAKQAQELANSLIEDARRKAEMAIEAAQLEAMGQKAAAEEARAAAKLAREQADLQMAAARKAQEELHEAQKRRQLIRSGSTAVNLGGSSGKRVVVNRYRHMIGGDRSCVGGQSGGFGQFLAYRTMFVREKVSEEEVRAKMVSDGIDDEQITHFFEGIKDYRAKMAELEQQVETLKRERSVKKREEEDASSRPKEPSAADMLQSGTISSDQEKILRRLLKLEKQLQQAGIVVAEDIPYEEAKKKVEEISRRMGEIGSADVTHPDVTVQKALREEYFKLEQDMEKYNGALMLTDEYAAEQDRKEREWEEENREANEKAIRAIRRMMPVDVKSMSEAQLQAIETSTGQKLTREVALKFKRTNVLEILRSNPMDLQKNHPSLLDGLRVTGLTVTERRALYVHLRDVAETWKAQQKEEMAGRKYAWFKSLKDTFKTAVGAYNRHVAQYGPPGNHPYATRDDPGVGCPMIGKQCPLKADAAPAYNLDLGFPEGPVYQQVNVTLSTPDDAGAAAKAELEKLKAAKNEAASIERENDLKEHYKHIKGNTLVMVKGANGACENLSELVDKVELKQRDWLKKNLDSGEPSASGKKAEVAEFDELIQELRLKSNQFAERSGMYLQGRRNPDKDTADTRSFHELNHVLLMIEAIDDCFAGLDDRMKKVRFDDEKRLRGAMKTVTDVTNELKTRSQTTLKALGPTPALARKLKSRAELLKEVKAERVASGGGGGGTAAAAGDEAAPARPPHPMMGGRGRGGNPLLAAINAKKKGDDDDDDTGRRPNPMGGRGRGNPLMAAIAARKKGGDDGDSDPPPARPANPLMAAIAARKKPDDSGDGAPPARPANPLMAAIAARKKPDEDEAPVRPVNPLMAAIAARKKPEADDAPPARPANPLMAAIAARKKVE</sequence>
<dbReference type="Pfam" id="PF17820">
    <property type="entry name" value="PDZ_6"/>
    <property type="match status" value="1"/>
</dbReference>
<dbReference type="InterPro" id="IPR001478">
    <property type="entry name" value="PDZ"/>
</dbReference>
<dbReference type="PROSITE" id="PS50106">
    <property type="entry name" value="PDZ"/>
    <property type="match status" value="2"/>
</dbReference>
<organism evidence="6 7">
    <name type="scientific">Aphanomyces astaci</name>
    <name type="common">Crayfish plague agent</name>
    <dbReference type="NCBI Taxonomy" id="112090"/>
    <lineage>
        <taxon>Eukaryota</taxon>
        <taxon>Sar</taxon>
        <taxon>Stramenopiles</taxon>
        <taxon>Oomycota</taxon>
        <taxon>Saprolegniomycetes</taxon>
        <taxon>Saprolegniales</taxon>
        <taxon>Verrucalvaceae</taxon>
        <taxon>Aphanomyces</taxon>
    </lineage>
</organism>
<dbReference type="InterPro" id="IPR000008">
    <property type="entry name" value="C2_dom"/>
</dbReference>
<feature type="region of interest" description="Disordered" evidence="2">
    <location>
        <begin position="774"/>
        <end position="806"/>
    </location>
</feature>
<name>A0A9X8HEI1_APHAT</name>
<dbReference type="InterPro" id="IPR001849">
    <property type="entry name" value="PH_domain"/>
</dbReference>
<feature type="domain" description="PDZ" evidence="5">
    <location>
        <begin position="118"/>
        <end position="191"/>
    </location>
</feature>
<dbReference type="PANTHER" id="PTHR12092">
    <property type="entry name" value="PLECKSTRIN"/>
    <property type="match status" value="1"/>
</dbReference>
<keyword evidence="1" id="KW-0175">Coiled coil</keyword>
<dbReference type="InterPro" id="IPR035892">
    <property type="entry name" value="C2_domain_sf"/>
</dbReference>
<dbReference type="EMBL" id="QUTI01017475">
    <property type="protein sequence ID" value="RLO10690.1"/>
    <property type="molecule type" value="Genomic_DNA"/>
</dbReference>
<feature type="region of interest" description="Disordered" evidence="2">
    <location>
        <begin position="538"/>
        <end position="565"/>
    </location>
</feature>
<evidence type="ECO:0000259" key="3">
    <source>
        <dbReference type="PROSITE" id="PS50003"/>
    </source>
</evidence>
<dbReference type="GO" id="GO:0030036">
    <property type="term" value="P:actin cytoskeleton organization"/>
    <property type="evidence" value="ECO:0007669"/>
    <property type="project" value="TreeGrafter"/>
</dbReference>
<dbReference type="InterPro" id="IPR036034">
    <property type="entry name" value="PDZ_sf"/>
</dbReference>
<feature type="coiled-coil region" evidence="1">
    <location>
        <begin position="1108"/>
        <end position="1135"/>
    </location>
</feature>
<comment type="caution">
    <text evidence="6">The sequence shown here is derived from an EMBL/GenBank/DDBJ whole genome shotgun (WGS) entry which is preliminary data.</text>
</comment>
<evidence type="ECO:0000256" key="2">
    <source>
        <dbReference type="SAM" id="MobiDB-lite"/>
    </source>
</evidence>
<dbReference type="GO" id="GO:0005886">
    <property type="term" value="C:plasma membrane"/>
    <property type="evidence" value="ECO:0007669"/>
    <property type="project" value="TreeGrafter"/>
</dbReference>
<dbReference type="Gene3D" id="2.60.40.150">
    <property type="entry name" value="C2 domain"/>
    <property type="match status" value="1"/>
</dbReference>
<evidence type="ECO:0008006" key="8">
    <source>
        <dbReference type="Google" id="ProtNLM"/>
    </source>
</evidence>
<dbReference type="SUPFAM" id="SSF50156">
    <property type="entry name" value="PDZ domain-like"/>
    <property type="match status" value="2"/>
</dbReference>
<dbReference type="Pfam" id="PF00169">
    <property type="entry name" value="PH"/>
    <property type="match status" value="1"/>
</dbReference>
<feature type="domain" description="PH" evidence="3">
    <location>
        <begin position="234"/>
        <end position="336"/>
    </location>
</feature>
<dbReference type="SMART" id="SM00239">
    <property type="entry name" value="C2"/>
    <property type="match status" value="1"/>
</dbReference>
<dbReference type="PROSITE" id="PS50003">
    <property type="entry name" value="PH_DOMAIN"/>
    <property type="match status" value="1"/>
</dbReference>
<dbReference type="PROSITE" id="PS50004">
    <property type="entry name" value="C2"/>
    <property type="match status" value="1"/>
</dbReference>
<dbReference type="PANTHER" id="PTHR12092:SF16">
    <property type="entry name" value="PH DOMAIN-CONTAINING PROTEIN"/>
    <property type="match status" value="1"/>
</dbReference>
<feature type="domain" description="PDZ" evidence="5">
    <location>
        <begin position="7"/>
        <end position="89"/>
    </location>
</feature>
<accession>A0A9X8HEI1</accession>
<dbReference type="SMART" id="SM00228">
    <property type="entry name" value="PDZ"/>
    <property type="match status" value="2"/>
</dbReference>
<evidence type="ECO:0000256" key="1">
    <source>
        <dbReference type="SAM" id="Coils"/>
    </source>
</evidence>
<dbReference type="SUPFAM" id="SSF50729">
    <property type="entry name" value="PH domain-like"/>
    <property type="match status" value="1"/>
</dbReference>
<dbReference type="SUPFAM" id="SSF49562">
    <property type="entry name" value="C2 domain (Calcium/lipid-binding domain, CaLB)"/>
    <property type="match status" value="1"/>
</dbReference>
<proteinExistence type="predicted"/>
<evidence type="ECO:0000259" key="5">
    <source>
        <dbReference type="PROSITE" id="PS50106"/>
    </source>
</evidence>
<evidence type="ECO:0000313" key="6">
    <source>
        <dbReference type="EMBL" id="RLO10690.1"/>
    </source>
</evidence>
<feature type="compositionally biased region" description="Basic and acidic residues" evidence="2">
    <location>
        <begin position="774"/>
        <end position="797"/>
    </location>
</feature>
<dbReference type="InterPro" id="IPR041489">
    <property type="entry name" value="PDZ_6"/>
</dbReference>
<dbReference type="Gene3D" id="2.30.29.30">
    <property type="entry name" value="Pleckstrin-homology domain (PH domain)/Phosphotyrosine-binding domain (PTB)"/>
    <property type="match status" value="1"/>
</dbReference>
<dbReference type="CDD" id="cd00136">
    <property type="entry name" value="PDZ_canonical"/>
    <property type="match status" value="1"/>
</dbReference>